<dbReference type="PANTHER" id="PTHR11228">
    <property type="entry name" value="RADICAL SAM DOMAIN PROTEIN"/>
    <property type="match status" value="1"/>
</dbReference>
<name>A0A2N6Q6E2_9BACT</name>
<organism evidence="7 8">
    <name type="scientific">Hoylesella timonensis</name>
    <dbReference type="NCBI Taxonomy" id="386414"/>
    <lineage>
        <taxon>Bacteria</taxon>
        <taxon>Pseudomonadati</taxon>
        <taxon>Bacteroidota</taxon>
        <taxon>Bacteroidia</taxon>
        <taxon>Bacteroidales</taxon>
        <taxon>Prevotellaceae</taxon>
        <taxon>Hoylesella</taxon>
    </lineage>
</organism>
<dbReference type="GO" id="GO:0046872">
    <property type="term" value="F:metal ion binding"/>
    <property type="evidence" value="ECO:0007669"/>
    <property type="project" value="UniProtKB-KW"/>
</dbReference>
<gene>
    <name evidence="7" type="ORF">CJ232_04490</name>
</gene>
<evidence type="ECO:0000256" key="5">
    <source>
        <dbReference type="ARBA" id="ARBA00023014"/>
    </source>
</evidence>
<comment type="caution">
    <text evidence="7">The sequence shown here is derived from an EMBL/GenBank/DDBJ whole genome shotgun (WGS) entry which is preliminary data.</text>
</comment>
<dbReference type="GO" id="GO:0006783">
    <property type="term" value="P:heme biosynthetic process"/>
    <property type="evidence" value="ECO:0007669"/>
    <property type="project" value="TreeGrafter"/>
</dbReference>
<dbReference type="CDD" id="cd21109">
    <property type="entry name" value="SPASM"/>
    <property type="match status" value="1"/>
</dbReference>
<keyword evidence="3" id="KW-0479">Metal-binding</keyword>
<dbReference type="GO" id="GO:0051536">
    <property type="term" value="F:iron-sulfur cluster binding"/>
    <property type="evidence" value="ECO:0007669"/>
    <property type="project" value="UniProtKB-KW"/>
</dbReference>
<keyword evidence="2" id="KW-0949">S-adenosyl-L-methionine</keyword>
<dbReference type="EMBL" id="PNGI01000007">
    <property type="protein sequence ID" value="PMC10576.1"/>
    <property type="molecule type" value="Genomic_DNA"/>
</dbReference>
<keyword evidence="4" id="KW-0408">Iron</keyword>
<accession>A0A2N6Q6E2</accession>
<sequence length="483" mass="56187">MKYVVLNNAYSLRNEENCSFIVRKNLYLDPDMNNYRTIYPIPPFLGYIFSNIGKMDFSSSLSYMEKELKISIKALQHFILQIIEKPSKSLFFQGEEIVFPEKLLVYSNQKDTTLFYTSIGFSPMKMYKHCRPQTPLMVNYMVTEKCNTNCIYCYAKRDTRIEMSTSEVIKIINDLSVSGVINLTITGGDIFAREDWYEIISTSQKAGFSYLISTKTILGKEDIIKLKNLGIPRIQFSLDAISVDILQEMINVKRNYVENLKVMFKQCTLYGIDISLRTVLCKQNTTIEEIEKLCSFVEYNPCIVCWTITPAFYSENKKDYNRYSVDNDNLVKVLSYLRKRKIRIRPLFNKLSTDGYKLQRASSVEKFVETNQICYANTYSISILPSGDCTICEMLYYNRFFILGNIKEQKLIDIWNSEKAIDLFLPKRENITQESACSTCLVFDKCKRQLAKKICYVDVMKVYGLLDFPDPKCPQSPKCNYIL</sequence>
<dbReference type="GO" id="GO:0003824">
    <property type="term" value="F:catalytic activity"/>
    <property type="evidence" value="ECO:0007669"/>
    <property type="project" value="InterPro"/>
</dbReference>
<evidence type="ECO:0000259" key="6">
    <source>
        <dbReference type="PROSITE" id="PS51918"/>
    </source>
</evidence>
<dbReference type="SUPFAM" id="SSF102114">
    <property type="entry name" value="Radical SAM enzymes"/>
    <property type="match status" value="1"/>
</dbReference>
<dbReference type="InterPro" id="IPR013785">
    <property type="entry name" value="Aldolase_TIM"/>
</dbReference>
<keyword evidence="5" id="KW-0411">Iron-sulfur</keyword>
<reference evidence="7 8" key="1">
    <citation type="submission" date="2017-09" db="EMBL/GenBank/DDBJ databases">
        <title>Bacterial strain isolated from the female urinary microbiota.</title>
        <authorList>
            <person name="Thomas-White K."/>
            <person name="Kumar N."/>
            <person name="Forster S."/>
            <person name="Putonti C."/>
            <person name="Lawley T."/>
            <person name="Wolfe A.J."/>
        </authorList>
    </citation>
    <scope>NUCLEOTIDE SEQUENCE [LARGE SCALE GENOMIC DNA]</scope>
    <source>
        <strain evidence="7 8">UMB0818</strain>
    </source>
</reference>
<evidence type="ECO:0000256" key="4">
    <source>
        <dbReference type="ARBA" id="ARBA00023004"/>
    </source>
</evidence>
<evidence type="ECO:0000313" key="8">
    <source>
        <dbReference type="Proteomes" id="UP000235661"/>
    </source>
</evidence>
<evidence type="ECO:0000256" key="1">
    <source>
        <dbReference type="ARBA" id="ARBA00001966"/>
    </source>
</evidence>
<feature type="domain" description="Radical SAM core" evidence="6">
    <location>
        <begin position="130"/>
        <end position="343"/>
    </location>
</feature>
<evidence type="ECO:0000313" key="7">
    <source>
        <dbReference type="EMBL" id="PMC10576.1"/>
    </source>
</evidence>
<proteinExistence type="predicted"/>
<protein>
    <submittedName>
        <fullName evidence="7">Radical SAM protein</fullName>
    </submittedName>
</protein>
<evidence type="ECO:0000256" key="2">
    <source>
        <dbReference type="ARBA" id="ARBA00022691"/>
    </source>
</evidence>
<dbReference type="SFLD" id="SFLDG01067">
    <property type="entry name" value="SPASM/twitch_domain_containing"/>
    <property type="match status" value="1"/>
</dbReference>
<dbReference type="InterPro" id="IPR023885">
    <property type="entry name" value="4Fe4S-binding_SPASM_dom"/>
</dbReference>
<dbReference type="Gene3D" id="3.20.20.70">
    <property type="entry name" value="Aldolase class I"/>
    <property type="match status" value="1"/>
</dbReference>
<dbReference type="RefSeq" id="WP_102188137.1">
    <property type="nucleotide sequence ID" value="NZ_JADMXI010000095.1"/>
</dbReference>
<dbReference type="InterPro" id="IPR050377">
    <property type="entry name" value="Radical_SAM_PqqE_MftC-like"/>
</dbReference>
<dbReference type="SFLD" id="SFLDS00029">
    <property type="entry name" value="Radical_SAM"/>
    <property type="match status" value="1"/>
</dbReference>
<comment type="cofactor">
    <cofactor evidence="1">
        <name>[4Fe-4S] cluster</name>
        <dbReference type="ChEBI" id="CHEBI:49883"/>
    </cofactor>
</comment>
<dbReference type="AlphaFoldDB" id="A0A2N6Q6E2"/>
<dbReference type="CDD" id="cd01335">
    <property type="entry name" value="Radical_SAM"/>
    <property type="match status" value="1"/>
</dbReference>
<dbReference type="Pfam" id="PF04055">
    <property type="entry name" value="Radical_SAM"/>
    <property type="match status" value="1"/>
</dbReference>
<dbReference type="PROSITE" id="PS51918">
    <property type="entry name" value="RADICAL_SAM"/>
    <property type="match status" value="1"/>
</dbReference>
<dbReference type="Pfam" id="PF13186">
    <property type="entry name" value="SPASM"/>
    <property type="match status" value="1"/>
</dbReference>
<dbReference type="PANTHER" id="PTHR11228:SF7">
    <property type="entry name" value="PQQA PEPTIDE CYCLASE"/>
    <property type="match status" value="1"/>
</dbReference>
<dbReference type="InterPro" id="IPR058240">
    <property type="entry name" value="rSAM_sf"/>
</dbReference>
<dbReference type="Proteomes" id="UP000235661">
    <property type="component" value="Unassembled WGS sequence"/>
</dbReference>
<dbReference type="InterPro" id="IPR007197">
    <property type="entry name" value="rSAM"/>
</dbReference>
<evidence type="ECO:0000256" key="3">
    <source>
        <dbReference type="ARBA" id="ARBA00022723"/>
    </source>
</evidence>